<organism evidence="1 2">
    <name type="scientific">Paractinoplanes bogorensis</name>
    <dbReference type="NCBI Taxonomy" id="1610840"/>
    <lineage>
        <taxon>Bacteria</taxon>
        <taxon>Bacillati</taxon>
        <taxon>Actinomycetota</taxon>
        <taxon>Actinomycetes</taxon>
        <taxon>Micromonosporales</taxon>
        <taxon>Micromonosporaceae</taxon>
        <taxon>Paractinoplanes</taxon>
    </lineage>
</organism>
<evidence type="ECO:0000313" key="1">
    <source>
        <dbReference type="EMBL" id="MBU2669271.1"/>
    </source>
</evidence>
<protein>
    <submittedName>
        <fullName evidence="1">Uncharacterized protein</fullName>
    </submittedName>
</protein>
<keyword evidence="2" id="KW-1185">Reference proteome</keyword>
<name>A0ABS5Z182_9ACTN</name>
<evidence type="ECO:0000313" key="2">
    <source>
        <dbReference type="Proteomes" id="UP001519654"/>
    </source>
</evidence>
<dbReference type="Proteomes" id="UP001519654">
    <property type="component" value="Unassembled WGS sequence"/>
</dbReference>
<comment type="caution">
    <text evidence="1">The sequence shown here is derived from an EMBL/GenBank/DDBJ whole genome shotgun (WGS) entry which is preliminary data.</text>
</comment>
<gene>
    <name evidence="1" type="ORF">KOI35_37745</name>
</gene>
<sequence length="96" mass="10468">MRVELRTYSATLSWPDGPDARFDVTPHGATECSIALRDGGRWYDLMGFDDRRPRWTTVANLAGVIPSGAFLPRSRGLEIVRTAAADGPGALRAAHE</sequence>
<proteinExistence type="predicted"/>
<accession>A0ABS5Z182</accession>
<dbReference type="EMBL" id="JAHKKG010000014">
    <property type="protein sequence ID" value="MBU2669271.1"/>
    <property type="molecule type" value="Genomic_DNA"/>
</dbReference>
<reference evidence="1 2" key="1">
    <citation type="submission" date="2021-06" db="EMBL/GenBank/DDBJ databases">
        <title>Actinoplanes lichenicola sp. nov., and Actinoplanes ovalisporus sp. nov., isolated from lichen in Thailand.</title>
        <authorList>
            <person name="Saeng-In P."/>
            <person name="Kanchanasin P."/>
            <person name="Yuki M."/>
            <person name="Kudo T."/>
            <person name="Ohkuma M."/>
            <person name="Phongsopitanun W."/>
            <person name="Tanasupawat S."/>
        </authorList>
    </citation>
    <scope>NUCLEOTIDE SEQUENCE [LARGE SCALE GENOMIC DNA]</scope>
    <source>
        <strain evidence="1 2">NBRC 110975</strain>
    </source>
</reference>
<dbReference type="RefSeq" id="WP_215793676.1">
    <property type="nucleotide sequence ID" value="NZ_JAHKKG010000014.1"/>
</dbReference>